<keyword evidence="12" id="KW-1185">Reference proteome</keyword>
<feature type="domain" description="Alpha-glycerophosphate oxidase C-terminal" evidence="8">
    <location>
        <begin position="402"/>
        <end position="523"/>
    </location>
</feature>
<accession>A0A4R8VFG5</accession>
<evidence type="ECO:0000259" key="7">
    <source>
        <dbReference type="Pfam" id="PF01266"/>
    </source>
</evidence>
<dbReference type="InterPro" id="IPR006076">
    <property type="entry name" value="FAD-dep_OxRdtase"/>
</dbReference>
<dbReference type="InterPro" id="IPR000447">
    <property type="entry name" value="G3P_DH_FAD-dep"/>
</dbReference>
<evidence type="ECO:0000256" key="4">
    <source>
        <dbReference type="ARBA" id="ARBA00022827"/>
    </source>
</evidence>
<dbReference type="Proteomes" id="UP000298252">
    <property type="component" value="Unassembled WGS sequence"/>
</dbReference>
<name>A0A4R8VFG5_9MICO</name>
<reference evidence="9 11" key="1">
    <citation type="submission" date="2016-10" db="EMBL/GenBank/DDBJ databases">
        <authorList>
            <person name="Varghese N."/>
            <person name="Submissions S."/>
        </authorList>
    </citation>
    <scope>NUCLEOTIDE SEQUENCE [LARGE SCALE GENOMIC DNA]</scope>
    <source>
        <strain evidence="9 11">CGMCC 1.11215</strain>
    </source>
</reference>
<dbReference type="EMBL" id="FNIB01000008">
    <property type="protein sequence ID" value="SDN95931.1"/>
    <property type="molecule type" value="Genomic_DNA"/>
</dbReference>
<dbReference type="InterPro" id="IPR031656">
    <property type="entry name" value="DAO_C"/>
</dbReference>
<dbReference type="PANTHER" id="PTHR11985:SF15">
    <property type="entry name" value="GLYCEROL-3-PHOSPHATE DEHYDROGENASE, MITOCHONDRIAL"/>
    <property type="match status" value="1"/>
</dbReference>
<evidence type="ECO:0000256" key="3">
    <source>
        <dbReference type="ARBA" id="ARBA00022630"/>
    </source>
</evidence>
<dbReference type="SUPFAM" id="SSF51905">
    <property type="entry name" value="FAD/NAD(P)-binding domain"/>
    <property type="match status" value="1"/>
</dbReference>
<keyword evidence="4" id="KW-0274">FAD</keyword>
<evidence type="ECO:0000313" key="9">
    <source>
        <dbReference type="EMBL" id="SDN95931.1"/>
    </source>
</evidence>
<evidence type="ECO:0000313" key="12">
    <source>
        <dbReference type="Proteomes" id="UP000298252"/>
    </source>
</evidence>
<sequence>MSSSLVNAGDTRAPYDLVVVGAGINGLGIARDAAARGLRTIVIDQEDICSGVSAWSGRLIHGGLRYLEHKDFALVRESLKERERLFKLAPHLVKPVPLLMPFYARNKRPSWLIRLGMIAYDALSWDKKQPNHSILTKGAVLSRFTGMEPAGLTGSAVFIDGQVEYAERLCVELAVAAKSDGADIVTHSRVDGLLKSDARVTGVEYTDSITGERHSVRGRVVMNAAGPWVDRLLADFGGVNSPRFIGGSKGSHIVVAPFPGAPRDVVYYESQADGRLVLVIPWMDRYLIGCTDNLYNEEPDSARAEQSEIDYLLNEVNTLVPGAKLTTDDVLYTYSGVRPLPYAPGVPEWKIPRSHIIHDHAKDGVEGLFSVIGGKLTTFRQLSEDAVDLALRSLGAKKIKTITLTSPLPGARVANYEAFSKAFIANGAVPPLVAKRLLALYGVRAANIVALVSDDASLAEIVDKKSGALAAEVVFAIHEEFARTLTDVMARRLLLAFEPDHGIQSVERIAEIMAAINGWDENRIQEEIDGYVEWLGHLAVPGRPTAQIPGRATSGERQSGLTVGDVGLQGGRADL</sequence>
<evidence type="ECO:0000256" key="1">
    <source>
        <dbReference type="ARBA" id="ARBA00001974"/>
    </source>
</evidence>
<evidence type="ECO:0000313" key="11">
    <source>
        <dbReference type="Proteomes" id="UP000199639"/>
    </source>
</evidence>
<dbReference type="Proteomes" id="UP000199639">
    <property type="component" value="Unassembled WGS sequence"/>
</dbReference>
<dbReference type="PANTHER" id="PTHR11985">
    <property type="entry name" value="GLYCEROL-3-PHOSPHATE DEHYDROGENASE"/>
    <property type="match status" value="1"/>
</dbReference>
<keyword evidence="3" id="KW-0285">Flavoprotein</keyword>
<feature type="region of interest" description="Disordered" evidence="6">
    <location>
        <begin position="545"/>
        <end position="575"/>
    </location>
</feature>
<comment type="similarity">
    <text evidence="2">Belongs to the FAD-dependent glycerol-3-phosphate dehydrogenase family.</text>
</comment>
<dbReference type="PRINTS" id="PR01001">
    <property type="entry name" value="FADG3PDH"/>
</dbReference>
<dbReference type="RefSeq" id="WP_092341281.1">
    <property type="nucleotide sequence ID" value="NZ_FNIB01000008.1"/>
</dbReference>
<dbReference type="Gene3D" id="3.50.50.60">
    <property type="entry name" value="FAD/NAD(P)-binding domain"/>
    <property type="match status" value="1"/>
</dbReference>
<dbReference type="Pfam" id="PF16901">
    <property type="entry name" value="DAO_C"/>
    <property type="match status" value="1"/>
</dbReference>
<dbReference type="Gene3D" id="3.30.9.10">
    <property type="entry name" value="D-Amino Acid Oxidase, subunit A, domain 2"/>
    <property type="match status" value="1"/>
</dbReference>
<dbReference type="Gene3D" id="1.10.8.870">
    <property type="entry name" value="Alpha-glycerophosphate oxidase, cap domain"/>
    <property type="match status" value="1"/>
</dbReference>
<protein>
    <submittedName>
        <fullName evidence="9">Glycerol-3-phosphate dehydrogenase</fullName>
        <ecNumber evidence="10">1.1.5.3</ecNumber>
    </submittedName>
</protein>
<dbReference type="InterPro" id="IPR038299">
    <property type="entry name" value="DAO_C_sf"/>
</dbReference>
<evidence type="ECO:0000256" key="2">
    <source>
        <dbReference type="ARBA" id="ARBA00007330"/>
    </source>
</evidence>
<proteinExistence type="inferred from homology"/>
<dbReference type="GO" id="GO:0046168">
    <property type="term" value="P:glycerol-3-phosphate catabolic process"/>
    <property type="evidence" value="ECO:0007669"/>
    <property type="project" value="TreeGrafter"/>
</dbReference>
<comment type="cofactor">
    <cofactor evidence="1">
        <name>FAD</name>
        <dbReference type="ChEBI" id="CHEBI:57692"/>
    </cofactor>
</comment>
<keyword evidence="5 10" id="KW-0560">Oxidoreductase</keyword>
<dbReference type="GO" id="GO:0004368">
    <property type="term" value="F:glycerol-3-phosphate dehydrogenase (quinone) activity"/>
    <property type="evidence" value="ECO:0007669"/>
    <property type="project" value="UniProtKB-EC"/>
</dbReference>
<evidence type="ECO:0000313" key="10">
    <source>
        <dbReference type="EMBL" id="TFB82296.1"/>
    </source>
</evidence>
<dbReference type="InterPro" id="IPR036188">
    <property type="entry name" value="FAD/NAD-bd_sf"/>
</dbReference>
<dbReference type="EMBL" id="SOFD01000002">
    <property type="protein sequence ID" value="TFB82296.1"/>
    <property type="molecule type" value="Genomic_DNA"/>
</dbReference>
<evidence type="ECO:0000256" key="5">
    <source>
        <dbReference type="ARBA" id="ARBA00023002"/>
    </source>
</evidence>
<evidence type="ECO:0000259" key="8">
    <source>
        <dbReference type="Pfam" id="PF16901"/>
    </source>
</evidence>
<dbReference type="NCBIfam" id="NF008899">
    <property type="entry name" value="PRK12266.1"/>
    <property type="match status" value="1"/>
</dbReference>
<evidence type="ECO:0000256" key="6">
    <source>
        <dbReference type="SAM" id="MobiDB-lite"/>
    </source>
</evidence>
<dbReference type="EC" id="1.1.5.3" evidence="10"/>
<dbReference type="AlphaFoldDB" id="A0A4R8VFG5"/>
<reference evidence="10 12" key="2">
    <citation type="submission" date="2019-03" db="EMBL/GenBank/DDBJ databases">
        <title>Genomics of glacier-inhabiting Cryobacterium strains.</title>
        <authorList>
            <person name="Liu Q."/>
            <person name="Xin Y.-H."/>
        </authorList>
    </citation>
    <scope>NUCLEOTIDE SEQUENCE [LARGE SCALE GENOMIC DNA]</scope>
    <source>
        <strain evidence="10 12">Hh8</strain>
    </source>
</reference>
<dbReference type="Pfam" id="PF01266">
    <property type="entry name" value="DAO"/>
    <property type="match status" value="1"/>
</dbReference>
<gene>
    <name evidence="10" type="ORF">E3O21_01170</name>
    <name evidence="9" type="ORF">SAMN05216368_108200</name>
</gene>
<organism evidence="9 11">
    <name type="scientific">Cryobacterium flavum</name>
    <dbReference type="NCBI Taxonomy" id="1424659"/>
    <lineage>
        <taxon>Bacteria</taxon>
        <taxon>Bacillati</taxon>
        <taxon>Actinomycetota</taxon>
        <taxon>Actinomycetes</taxon>
        <taxon>Micrococcales</taxon>
        <taxon>Microbacteriaceae</taxon>
        <taxon>Cryobacterium</taxon>
    </lineage>
</organism>
<feature type="domain" description="FAD dependent oxidoreductase" evidence="7">
    <location>
        <begin position="16"/>
        <end position="347"/>
    </location>
</feature>
<dbReference type="STRING" id="1424659.SAMN05216368_108200"/>